<organism evidence="1 2">
    <name type="scientific">Candidatus Protochlamydia amoebophila</name>
    <dbReference type="NCBI Taxonomy" id="362787"/>
    <lineage>
        <taxon>Bacteria</taxon>
        <taxon>Pseudomonadati</taxon>
        <taxon>Chlamydiota</taxon>
        <taxon>Chlamydiia</taxon>
        <taxon>Parachlamydiales</taxon>
        <taxon>Parachlamydiaceae</taxon>
        <taxon>Candidatus Protochlamydia</taxon>
    </lineage>
</organism>
<evidence type="ECO:0000313" key="2">
    <source>
        <dbReference type="Proteomes" id="UP000031465"/>
    </source>
</evidence>
<accession>A0A0C1JGX2</accession>
<evidence type="ECO:0000313" key="1">
    <source>
        <dbReference type="EMBL" id="KIC70715.1"/>
    </source>
</evidence>
<proteinExistence type="predicted"/>
<name>A0A0C1JGX2_9BACT</name>
<dbReference type="EMBL" id="JSAN01000150">
    <property type="protein sequence ID" value="KIC70715.1"/>
    <property type="molecule type" value="Genomic_DNA"/>
</dbReference>
<dbReference type="PATRIC" id="fig|362787.3.peg.2085"/>
<protein>
    <submittedName>
        <fullName evidence="1">Uncharacterized protein</fullName>
    </submittedName>
</protein>
<reference evidence="1 2" key="1">
    <citation type="journal article" date="2014" name="Mol. Biol. Evol.">
        <title>Massive expansion of Ubiquitination-related gene families within the Chlamydiae.</title>
        <authorList>
            <person name="Domman D."/>
            <person name="Collingro A."/>
            <person name="Lagkouvardos I."/>
            <person name="Gehre L."/>
            <person name="Weinmaier T."/>
            <person name="Rattei T."/>
            <person name="Subtil A."/>
            <person name="Horn M."/>
        </authorList>
    </citation>
    <scope>NUCLEOTIDE SEQUENCE [LARGE SCALE GENOMIC DNA]</scope>
    <source>
        <strain evidence="1 2">EI2</strain>
    </source>
</reference>
<dbReference type="Proteomes" id="UP000031465">
    <property type="component" value="Unassembled WGS sequence"/>
</dbReference>
<gene>
    <name evidence="1" type="ORF">DB44_GE00130</name>
</gene>
<comment type="caution">
    <text evidence="1">The sequence shown here is derived from an EMBL/GenBank/DDBJ whole genome shotgun (WGS) entry which is preliminary data.</text>
</comment>
<sequence length="51" mass="5768">MAILKLFGADCSIIMNPKNGEKTIINSVFIALDDLCMEEFRKTYELKTINA</sequence>
<dbReference type="AlphaFoldDB" id="A0A0C1JGX2"/>